<dbReference type="RefSeq" id="WP_197744109.1">
    <property type="nucleotide sequence ID" value="NZ_LR778175.1"/>
</dbReference>
<dbReference type="InterPro" id="IPR035461">
    <property type="entry name" value="GmhA/DiaA"/>
</dbReference>
<evidence type="ECO:0000256" key="5">
    <source>
        <dbReference type="ARBA" id="ARBA00022490"/>
    </source>
</evidence>
<dbReference type="AlphaFoldDB" id="A0A7G1QBX0"/>
<dbReference type="PROSITE" id="PS51464">
    <property type="entry name" value="SIS"/>
    <property type="match status" value="1"/>
</dbReference>
<feature type="binding site" evidence="10">
    <location>
        <position position="183"/>
    </location>
    <ligand>
        <name>Zn(2+)</name>
        <dbReference type="ChEBI" id="CHEBI:29105"/>
    </ligand>
</feature>
<feature type="binding site" evidence="10">
    <location>
        <position position="65"/>
    </location>
    <ligand>
        <name>substrate</name>
    </ligand>
</feature>
<keyword evidence="8 10" id="KW-0413">Isomerase</keyword>
<dbReference type="Pfam" id="PF13580">
    <property type="entry name" value="SIS_2"/>
    <property type="match status" value="1"/>
</dbReference>
<dbReference type="CDD" id="cd05006">
    <property type="entry name" value="SIS_GmhA"/>
    <property type="match status" value="1"/>
</dbReference>
<dbReference type="PANTHER" id="PTHR30390:SF6">
    <property type="entry name" value="DNAA INITIATOR-ASSOCIATING PROTEIN DIAA"/>
    <property type="match status" value="1"/>
</dbReference>
<dbReference type="InterPro" id="IPR050099">
    <property type="entry name" value="SIS_GmhA/DiaA_subfam"/>
</dbReference>
<feature type="domain" description="SIS" evidence="11">
    <location>
        <begin position="33"/>
        <end position="199"/>
    </location>
</feature>
<feature type="binding site" evidence="10">
    <location>
        <position position="125"/>
    </location>
    <ligand>
        <name>substrate</name>
    </ligand>
</feature>
<reference evidence="12 13" key="1">
    <citation type="submission" date="2020-03" db="EMBL/GenBank/DDBJ databases">
        <authorList>
            <person name="Picone N."/>
        </authorList>
    </citation>
    <scope>NUCLEOTIDE SEQUENCE [LARGE SCALE GENOMIC DNA]</scope>
    <source>
        <strain evidence="12">NSCAC1</strain>
    </source>
</reference>
<proteinExistence type="inferred from homology"/>
<evidence type="ECO:0000256" key="7">
    <source>
        <dbReference type="ARBA" id="ARBA00022833"/>
    </source>
</evidence>
<evidence type="ECO:0000256" key="6">
    <source>
        <dbReference type="ARBA" id="ARBA00022723"/>
    </source>
</evidence>
<dbReference type="GO" id="GO:0008968">
    <property type="term" value="F:D-sedoheptulose 7-phosphate isomerase activity"/>
    <property type="evidence" value="ECO:0007669"/>
    <property type="project" value="UniProtKB-UniRule"/>
</dbReference>
<dbReference type="InterPro" id="IPR046348">
    <property type="entry name" value="SIS_dom_sf"/>
</dbReference>
<accession>A0A7G1QBX0</accession>
<gene>
    <name evidence="12" type="primary">yraO</name>
    <name evidence="10" type="synonym">gmhA</name>
    <name evidence="12" type="ORF">NSCAC_1431</name>
</gene>
<dbReference type="GO" id="GO:0005737">
    <property type="term" value="C:cytoplasm"/>
    <property type="evidence" value="ECO:0007669"/>
    <property type="project" value="UniProtKB-SubCell"/>
</dbReference>
<dbReference type="UniPathway" id="UPA00041">
    <property type="reaction ID" value="UER00436"/>
</dbReference>
<feature type="binding site" evidence="10">
    <location>
        <position position="65"/>
    </location>
    <ligand>
        <name>Zn(2+)</name>
        <dbReference type="ChEBI" id="CHEBI:29105"/>
    </ligand>
</feature>
<evidence type="ECO:0000256" key="10">
    <source>
        <dbReference type="HAMAP-Rule" id="MF_00067"/>
    </source>
</evidence>
<evidence type="ECO:0000259" key="11">
    <source>
        <dbReference type="PROSITE" id="PS51464"/>
    </source>
</evidence>
<comment type="similarity">
    <text evidence="4 10">Belongs to the SIS family. GmhA subfamily.</text>
</comment>
<feature type="binding site" evidence="10">
    <location>
        <position position="175"/>
    </location>
    <ligand>
        <name>substrate</name>
    </ligand>
</feature>
<evidence type="ECO:0000313" key="12">
    <source>
        <dbReference type="EMBL" id="CAB1276960.1"/>
    </source>
</evidence>
<evidence type="ECO:0000256" key="3">
    <source>
        <dbReference type="ARBA" id="ARBA00004496"/>
    </source>
</evidence>
<comment type="subcellular location">
    <subcellularLocation>
        <location evidence="3 10">Cytoplasm</location>
    </subcellularLocation>
</comment>
<feature type="binding site" evidence="10">
    <location>
        <position position="175"/>
    </location>
    <ligand>
        <name>Zn(2+)</name>
        <dbReference type="ChEBI" id="CHEBI:29105"/>
    </ligand>
</feature>
<comment type="cofactor">
    <cofactor evidence="10">
        <name>Zn(2+)</name>
        <dbReference type="ChEBI" id="CHEBI:29105"/>
    </cofactor>
    <text evidence="10">Binds 1 zinc ion per subunit.</text>
</comment>
<evidence type="ECO:0000313" key="13">
    <source>
        <dbReference type="Proteomes" id="UP000516072"/>
    </source>
</evidence>
<sequence>MVDIQARIAKHFFDSAQLKLTAVDVLAPKIEQASQLLLTGFQSNHKVLSCGNGGSAADSQHFSSELVNRFEQERRGLPALALTTDSSALTSIANDYSYEDIFARQIEALGVSGDILLAISTTGNSPNIINGIKAAHGKNMTIVALTGCDGGKIPNLLKKMDLELRVPAYNTARIQEVHLLIIHCLCDLIDHYFCSHDNS</sequence>
<evidence type="ECO:0000256" key="4">
    <source>
        <dbReference type="ARBA" id="ARBA00009894"/>
    </source>
</evidence>
<keyword evidence="7 10" id="KW-0862">Zinc</keyword>
<name>A0A7G1QBX0_9GAMM</name>
<comment type="catalytic activity">
    <reaction evidence="1 10">
        <text>2 D-sedoheptulose 7-phosphate = D-glycero-alpha-D-manno-heptose 7-phosphate + D-glycero-beta-D-manno-heptose 7-phosphate</text>
        <dbReference type="Rhea" id="RHEA:27489"/>
        <dbReference type="ChEBI" id="CHEBI:57483"/>
        <dbReference type="ChEBI" id="CHEBI:60203"/>
        <dbReference type="ChEBI" id="CHEBI:60204"/>
        <dbReference type="EC" id="5.3.1.28"/>
    </reaction>
</comment>
<dbReference type="Proteomes" id="UP000516072">
    <property type="component" value="Chromosome"/>
</dbReference>
<dbReference type="GO" id="GO:0005975">
    <property type="term" value="P:carbohydrate metabolic process"/>
    <property type="evidence" value="ECO:0007669"/>
    <property type="project" value="UniProtKB-UniRule"/>
</dbReference>
<keyword evidence="6 10" id="KW-0479">Metal-binding</keyword>
<dbReference type="Gene3D" id="3.40.50.10490">
    <property type="entry name" value="Glucose-6-phosphate isomerase like protein, domain 1"/>
    <property type="match status" value="1"/>
</dbReference>
<dbReference type="KEGG" id="ntg:NSCAC_1431"/>
<comment type="caution">
    <text evidence="10">Lacks conserved residue(s) required for the propagation of feature annotation.</text>
</comment>
<comment type="subunit">
    <text evidence="10">Homotetramer.</text>
</comment>
<dbReference type="NCBIfam" id="NF010546">
    <property type="entry name" value="PRK13936.1"/>
    <property type="match status" value="1"/>
</dbReference>
<evidence type="ECO:0000256" key="1">
    <source>
        <dbReference type="ARBA" id="ARBA00000348"/>
    </source>
</evidence>
<dbReference type="PANTHER" id="PTHR30390">
    <property type="entry name" value="SEDOHEPTULOSE 7-PHOSPHATE ISOMERASE / DNAA INITIATOR-ASSOCIATING FACTOR FOR REPLICATION INITIATION"/>
    <property type="match status" value="1"/>
</dbReference>
<keyword evidence="9 10" id="KW-0119">Carbohydrate metabolism</keyword>
<dbReference type="GO" id="GO:0008270">
    <property type="term" value="F:zinc ion binding"/>
    <property type="evidence" value="ECO:0007669"/>
    <property type="project" value="UniProtKB-UniRule"/>
</dbReference>
<protein>
    <recommendedName>
        <fullName evidence="10">Phosphoheptose isomerase</fullName>
        <ecNumber evidence="10">5.3.1.28</ecNumber>
    </recommendedName>
    <alternativeName>
        <fullName evidence="10">Sedoheptulose 7-phosphate isomerase</fullName>
    </alternativeName>
</protein>
<keyword evidence="5 10" id="KW-0963">Cytoplasm</keyword>
<keyword evidence="13" id="KW-1185">Reference proteome</keyword>
<dbReference type="GO" id="GO:0097367">
    <property type="term" value="F:carbohydrate derivative binding"/>
    <property type="evidence" value="ECO:0007669"/>
    <property type="project" value="InterPro"/>
</dbReference>
<feature type="binding site" evidence="10">
    <location>
        <position position="61"/>
    </location>
    <ligand>
        <name>Zn(2+)</name>
        <dbReference type="ChEBI" id="CHEBI:29105"/>
    </ligand>
</feature>
<dbReference type="HAMAP" id="MF_00067">
    <property type="entry name" value="GmhA"/>
    <property type="match status" value="1"/>
</dbReference>
<comment type="pathway">
    <text evidence="10">Carbohydrate biosynthesis; D-glycero-D-manno-heptose 7-phosphate biosynthesis; D-glycero-alpha-D-manno-heptose 7-phosphate and D-glycero-beta-D-manno-heptose 7-phosphate from sedoheptulose 7-phosphate: step 1/1.</text>
</comment>
<dbReference type="EC" id="5.3.1.28" evidence="10"/>
<evidence type="ECO:0000256" key="8">
    <source>
        <dbReference type="ARBA" id="ARBA00023235"/>
    </source>
</evidence>
<dbReference type="GO" id="GO:2001061">
    <property type="term" value="P:D-glycero-D-manno-heptose 7-phosphate biosynthetic process"/>
    <property type="evidence" value="ECO:0007669"/>
    <property type="project" value="UniProtKB-UniPathway"/>
</dbReference>
<dbReference type="EMBL" id="LR778175">
    <property type="protein sequence ID" value="CAB1276960.1"/>
    <property type="molecule type" value="Genomic_DNA"/>
</dbReference>
<feature type="binding site" evidence="10">
    <location>
        <begin position="52"/>
        <end position="54"/>
    </location>
    <ligand>
        <name>substrate</name>
    </ligand>
</feature>
<evidence type="ECO:0000256" key="2">
    <source>
        <dbReference type="ARBA" id="ARBA00003172"/>
    </source>
</evidence>
<comment type="function">
    <text evidence="2 10">Catalyzes the isomerization of sedoheptulose 7-phosphate in D-glycero-D-manno-heptose 7-phosphate.</text>
</comment>
<feature type="binding site" evidence="10">
    <location>
        <begin position="94"/>
        <end position="95"/>
    </location>
    <ligand>
        <name>substrate</name>
    </ligand>
</feature>
<dbReference type="InterPro" id="IPR001347">
    <property type="entry name" value="SIS_dom"/>
</dbReference>
<dbReference type="SUPFAM" id="SSF53697">
    <property type="entry name" value="SIS domain"/>
    <property type="match status" value="1"/>
</dbReference>
<organism evidence="12 13">
    <name type="scientific">Candidatus Nitrosacidococcus tergens</name>
    <dbReference type="NCBI Taxonomy" id="553981"/>
    <lineage>
        <taxon>Bacteria</taxon>
        <taxon>Pseudomonadati</taxon>
        <taxon>Pseudomonadota</taxon>
        <taxon>Gammaproteobacteria</taxon>
        <taxon>Chromatiales</taxon>
        <taxon>Chromatiaceae</taxon>
        <taxon>Candidatus Nitrosacidococcus</taxon>
    </lineage>
</organism>
<evidence type="ECO:0000256" key="9">
    <source>
        <dbReference type="ARBA" id="ARBA00023277"/>
    </source>
</evidence>
<dbReference type="InterPro" id="IPR004515">
    <property type="entry name" value="Phosphoheptose_Isoase"/>
</dbReference>
<comment type="miscellaneous">
    <text evidence="10">The reaction produces a racemic mixture of D-glycero-alpha-D-manno-heptose 7-phosphate and D-glycero-beta-D-manno-heptose 7-phosphate.</text>
</comment>